<organism evidence="4 5">
    <name type="scientific">Asbolus verrucosus</name>
    <name type="common">Desert ironclad beetle</name>
    <dbReference type="NCBI Taxonomy" id="1661398"/>
    <lineage>
        <taxon>Eukaryota</taxon>
        <taxon>Metazoa</taxon>
        <taxon>Ecdysozoa</taxon>
        <taxon>Arthropoda</taxon>
        <taxon>Hexapoda</taxon>
        <taxon>Insecta</taxon>
        <taxon>Pterygota</taxon>
        <taxon>Neoptera</taxon>
        <taxon>Endopterygota</taxon>
        <taxon>Coleoptera</taxon>
        <taxon>Polyphaga</taxon>
        <taxon>Cucujiformia</taxon>
        <taxon>Tenebrionidae</taxon>
        <taxon>Pimeliinae</taxon>
        <taxon>Asbolus</taxon>
    </lineage>
</organism>
<dbReference type="PROSITE" id="PS50068">
    <property type="entry name" value="LDLRA_2"/>
    <property type="match status" value="1"/>
</dbReference>
<dbReference type="EMBL" id="QDEB01055329">
    <property type="protein sequence ID" value="RZC37148.1"/>
    <property type="molecule type" value="Genomic_DNA"/>
</dbReference>
<evidence type="ECO:0000256" key="3">
    <source>
        <dbReference type="SAM" id="SignalP"/>
    </source>
</evidence>
<dbReference type="PROSITE" id="PS01209">
    <property type="entry name" value="LDLRA_1"/>
    <property type="match status" value="1"/>
</dbReference>
<name>A0A482VXH2_ASBVE</name>
<dbReference type="InterPro" id="IPR036055">
    <property type="entry name" value="LDL_receptor-like_sf"/>
</dbReference>
<comment type="caution">
    <text evidence="2">Lacks conserved residue(s) required for the propagation of feature annotation.</text>
</comment>
<dbReference type="Pfam" id="PF00057">
    <property type="entry name" value="Ldl_recept_a"/>
    <property type="match status" value="1"/>
</dbReference>
<keyword evidence="3" id="KW-0732">Signal</keyword>
<dbReference type="SMART" id="SM00192">
    <property type="entry name" value="LDLa"/>
    <property type="match status" value="1"/>
</dbReference>
<dbReference type="SUPFAM" id="SSF57424">
    <property type="entry name" value="LDL receptor-like module"/>
    <property type="match status" value="1"/>
</dbReference>
<accession>A0A482VXH2</accession>
<gene>
    <name evidence="4" type="ORF">BDFB_011709</name>
</gene>
<proteinExistence type="predicted"/>
<keyword evidence="5" id="KW-1185">Reference proteome</keyword>
<evidence type="ECO:0000256" key="2">
    <source>
        <dbReference type="PROSITE-ProRule" id="PRU00124"/>
    </source>
</evidence>
<dbReference type="OrthoDB" id="19606at2759"/>
<comment type="caution">
    <text evidence="4">The sequence shown here is derived from an EMBL/GenBank/DDBJ whole genome shotgun (WGS) entry which is preliminary data.</text>
</comment>
<feature type="disulfide bond" evidence="2">
    <location>
        <begin position="31"/>
        <end position="49"/>
    </location>
</feature>
<feature type="disulfide bond" evidence="2">
    <location>
        <begin position="24"/>
        <end position="36"/>
    </location>
</feature>
<dbReference type="Gene3D" id="4.10.400.10">
    <property type="entry name" value="Low-density Lipoprotein Receptor"/>
    <property type="match status" value="1"/>
</dbReference>
<dbReference type="InterPro" id="IPR023415">
    <property type="entry name" value="LDLR_class-A_CS"/>
</dbReference>
<evidence type="ECO:0000313" key="5">
    <source>
        <dbReference type="Proteomes" id="UP000292052"/>
    </source>
</evidence>
<dbReference type="Proteomes" id="UP000292052">
    <property type="component" value="Unassembled WGS sequence"/>
</dbReference>
<feature type="chain" id="PRO_5019716119" evidence="3">
    <location>
        <begin position="21"/>
        <end position="62"/>
    </location>
</feature>
<evidence type="ECO:0000256" key="1">
    <source>
        <dbReference type="ARBA" id="ARBA00023157"/>
    </source>
</evidence>
<keyword evidence="1 2" id="KW-1015">Disulfide bond</keyword>
<dbReference type="InterPro" id="IPR002172">
    <property type="entry name" value="LDrepeatLR_classA_rpt"/>
</dbReference>
<reference evidence="4 5" key="1">
    <citation type="submission" date="2017-03" db="EMBL/GenBank/DDBJ databases">
        <title>Genome of the blue death feigning beetle - Asbolus verrucosus.</title>
        <authorList>
            <person name="Rider S.D."/>
        </authorList>
    </citation>
    <scope>NUCLEOTIDE SEQUENCE [LARGE SCALE GENOMIC DNA]</scope>
    <source>
        <strain evidence="4">Butters</strain>
        <tissue evidence="4">Head and leg muscle</tissue>
    </source>
</reference>
<dbReference type="STRING" id="1661398.A0A482VXH2"/>
<dbReference type="CDD" id="cd00112">
    <property type="entry name" value="LDLa"/>
    <property type="match status" value="1"/>
</dbReference>
<feature type="signal peptide" evidence="3">
    <location>
        <begin position="1"/>
        <end position="20"/>
    </location>
</feature>
<dbReference type="AlphaFoldDB" id="A0A482VXH2"/>
<evidence type="ECO:0000313" key="4">
    <source>
        <dbReference type="EMBL" id="RZC37148.1"/>
    </source>
</evidence>
<protein>
    <submittedName>
        <fullName evidence="4">Ldl recept a domain containing protein</fullName>
    </submittedName>
</protein>
<sequence length="62" mass="6855">MWLWLCPAVFLLGLLQEASPGPACRISEFPCRNGRCVRLNAYCDGNDDCGDLSDEPLYCTGK</sequence>